<dbReference type="AlphaFoldDB" id="A0A2R6XZB2"/>
<comment type="caution">
    <text evidence="4">The sequence shown here is derived from an EMBL/GenBank/DDBJ whole genome shotgun (WGS) entry which is preliminary data.</text>
</comment>
<reference evidence="5" key="1">
    <citation type="journal article" date="2018" name="Sci. Rep.">
        <title>Lignite coal burning seam in the remote Altai Mountains harbors a hydrogen-driven thermophilic microbial community.</title>
        <authorList>
            <person name="Kadnikov V.V."/>
            <person name="Mardanov A.V."/>
            <person name="Ivasenko D.A."/>
            <person name="Antsiferov D.V."/>
            <person name="Beletsky A.V."/>
            <person name="Karnachuk O.V."/>
            <person name="Ravin N.V."/>
        </authorList>
    </citation>
    <scope>NUCLEOTIDE SEQUENCE [LARGE SCALE GENOMIC DNA]</scope>
</reference>
<organism evidence="4 5">
    <name type="scientific">Candidatus Carbonibacillus altaicus</name>
    <dbReference type="NCBI Taxonomy" id="2163959"/>
    <lineage>
        <taxon>Bacteria</taxon>
        <taxon>Bacillati</taxon>
        <taxon>Bacillota</taxon>
        <taxon>Bacilli</taxon>
        <taxon>Bacillales</taxon>
        <taxon>Candidatus Carbonibacillus</taxon>
    </lineage>
</organism>
<evidence type="ECO:0000256" key="1">
    <source>
        <dbReference type="ARBA" id="ARBA00022729"/>
    </source>
</evidence>
<dbReference type="Pfam" id="PF13416">
    <property type="entry name" value="SBP_bac_8"/>
    <property type="match status" value="1"/>
</dbReference>
<evidence type="ECO:0000313" key="5">
    <source>
        <dbReference type="Proteomes" id="UP000244338"/>
    </source>
</evidence>
<keyword evidence="1 3" id="KW-0732">Signal</keyword>
<dbReference type="EMBL" id="PEBX01000075">
    <property type="protein sequence ID" value="PTQ55759.1"/>
    <property type="molecule type" value="Genomic_DNA"/>
</dbReference>
<dbReference type="PIRSF" id="PIRSF002825">
    <property type="entry name" value="CfbpA"/>
    <property type="match status" value="1"/>
</dbReference>
<dbReference type="CDD" id="cd13547">
    <property type="entry name" value="PBP2_Fbp_like_2"/>
    <property type="match status" value="1"/>
</dbReference>
<name>A0A2R6XZB2_9BACL</name>
<dbReference type="InterPro" id="IPR026045">
    <property type="entry name" value="Ferric-bd"/>
</dbReference>
<dbReference type="Gene3D" id="3.40.190.10">
    <property type="entry name" value="Periplasmic binding protein-like II"/>
    <property type="match status" value="2"/>
</dbReference>
<dbReference type="PROSITE" id="PS51257">
    <property type="entry name" value="PROKAR_LIPOPROTEIN"/>
    <property type="match status" value="1"/>
</dbReference>
<dbReference type="InterPro" id="IPR006059">
    <property type="entry name" value="SBP"/>
</dbReference>
<proteinExistence type="predicted"/>
<feature type="signal peptide" evidence="3">
    <location>
        <begin position="1"/>
        <end position="26"/>
    </location>
</feature>
<protein>
    <submittedName>
        <fullName evidence="4">Iron-binding periplasmic protein</fullName>
    </submittedName>
</protein>
<gene>
    <name evidence="4" type="ORF">BSOLF_1492</name>
</gene>
<sequence>MTRVMYKRFIFFVLAVLSIASLVACGSGENNEIGKNVQDETQSSLSSQTASDASTKEATIEPELEGLLTFYTSQPDEDAAKLVEAFRKQYPKVNVTIFRSGTEEVVAKLRSEKLAGKVQADVLLLADAVTFEGLKQDDMLLAYASPEAENIPVAFKDPEGMYTGTKVMATVLMINTDLIQEKPDSWFVLTETPAKDQAMMPSPLYSGAAAYNLGVFTRQKDFGWEFYEALKKNGMTVGKGNGGILQAVANGDKKYGMIVDFMVARAKKDGSPVDLIYPKEGVPVITEPVAILKTTQNQKAAKAFVDFILSETGQTLQAELGYTPIRPGVKAPEGLEEVSTLNVLEADINTLYQHRDEDKERFTQIFQ</sequence>
<feature type="region of interest" description="Disordered" evidence="2">
    <location>
        <begin position="37"/>
        <end position="58"/>
    </location>
</feature>
<evidence type="ECO:0000256" key="3">
    <source>
        <dbReference type="SAM" id="SignalP"/>
    </source>
</evidence>
<dbReference type="PANTHER" id="PTHR30006">
    <property type="entry name" value="THIAMINE-BINDING PERIPLASMIC PROTEIN-RELATED"/>
    <property type="match status" value="1"/>
</dbReference>
<feature type="compositionally biased region" description="Low complexity" evidence="2">
    <location>
        <begin position="41"/>
        <end position="53"/>
    </location>
</feature>
<feature type="chain" id="PRO_5038841307" evidence="3">
    <location>
        <begin position="27"/>
        <end position="367"/>
    </location>
</feature>
<evidence type="ECO:0000313" key="4">
    <source>
        <dbReference type="EMBL" id="PTQ55759.1"/>
    </source>
</evidence>
<accession>A0A2R6XZB2</accession>
<dbReference type="Proteomes" id="UP000244338">
    <property type="component" value="Unassembled WGS sequence"/>
</dbReference>
<dbReference type="SUPFAM" id="SSF53850">
    <property type="entry name" value="Periplasmic binding protein-like II"/>
    <property type="match status" value="1"/>
</dbReference>
<evidence type="ECO:0000256" key="2">
    <source>
        <dbReference type="SAM" id="MobiDB-lite"/>
    </source>
</evidence>